<dbReference type="PRINTS" id="PR00455">
    <property type="entry name" value="HTHTETR"/>
</dbReference>
<feature type="DNA-binding region" description="H-T-H motif" evidence="4">
    <location>
        <begin position="36"/>
        <end position="55"/>
    </location>
</feature>
<gene>
    <name evidence="6" type="ordered locus">Snas_3411</name>
</gene>
<keyword evidence="7" id="KW-1185">Reference proteome</keyword>
<feature type="domain" description="HTH tetR-type" evidence="5">
    <location>
        <begin position="13"/>
        <end position="73"/>
    </location>
</feature>
<evidence type="ECO:0000256" key="1">
    <source>
        <dbReference type="ARBA" id="ARBA00023015"/>
    </source>
</evidence>
<dbReference type="InterPro" id="IPR001647">
    <property type="entry name" value="HTH_TetR"/>
</dbReference>
<dbReference type="HOGENOM" id="CLU_069356_1_5_11"/>
<dbReference type="Pfam" id="PF17926">
    <property type="entry name" value="TetR_C_21"/>
    <property type="match status" value="1"/>
</dbReference>
<evidence type="ECO:0000313" key="7">
    <source>
        <dbReference type="Proteomes" id="UP000000844"/>
    </source>
</evidence>
<dbReference type="PANTHER" id="PTHR30055">
    <property type="entry name" value="HTH-TYPE TRANSCRIPTIONAL REGULATOR RUTR"/>
    <property type="match status" value="1"/>
</dbReference>
<evidence type="ECO:0000256" key="4">
    <source>
        <dbReference type="PROSITE-ProRule" id="PRU00335"/>
    </source>
</evidence>
<keyword evidence="1" id="KW-0805">Transcription regulation</keyword>
<evidence type="ECO:0000256" key="2">
    <source>
        <dbReference type="ARBA" id="ARBA00023125"/>
    </source>
</evidence>
<accession>D3PVG1</accession>
<dbReference type="SUPFAM" id="SSF48498">
    <property type="entry name" value="Tetracyclin repressor-like, C-terminal domain"/>
    <property type="match status" value="1"/>
</dbReference>
<keyword evidence="2 4" id="KW-0238">DNA-binding</keyword>
<name>D3PVG1_STANL</name>
<dbReference type="Pfam" id="PF00440">
    <property type="entry name" value="TetR_N"/>
    <property type="match status" value="1"/>
</dbReference>
<reference evidence="6 7" key="1">
    <citation type="journal article" date="2009" name="Stand. Genomic Sci.">
        <title>Complete genome sequence of Stackebrandtia nassauensis type strain (LLR-40K-21).</title>
        <authorList>
            <person name="Munk C."/>
            <person name="Lapidus A."/>
            <person name="Copeland A."/>
            <person name="Jando M."/>
            <person name="Mayilraj S."/>
            <person name="Glavina Del Rio T."/>
            <person name="Nolan M."/>
            <person name="Chen F."/>
            <person name="Lucas S."/>
            <person name="Tice H."/>
            <person name="Cheng J.F."/>
            <person name="Han C."/>
            <person name="Detter J.C."/>
            <person name="Bruce D."/>
            <person name="Goodwin L."/>
            <person name="Chain P."/>
            <person name="Pitluck S."/>
            <person name="Goker M."/>
            <person name="Ovchinikova G."/>
            <person name="Pati A."/>
            <person name="Ivanova N."/>
            <person name="Mavromatis K."/>
            <person name="Chen A."/>
            <person name="Palaniappan K."/>
            <person name="Land M."/>
            <person name="Hauser L."/>
            <person name="Chang Y.J."/>
            <person name="Jeffries C.D."/>
            <person name="Bristow J."/>
            <person name="Eisen J.A."/>
            <person name="Markowitz V."/>
            <person name="Hugenholtz P."/>
            <person name="Kyrpides N.C."/>
            <person name="Klenk H.P."/>
        </authorList>
    </citation>
    <scope>NUCLEOTIDE SEQUENCE [LARGE SCALE GENOMIC DNA]</scope>
    <source>
        <strain evidence="7">DSM 44728 / CIP 108903 / NRRL B-16338 / NBRC 102104 / LLR-40K-21</strain>
    </source>
</reference>
<dbReference type="PROSITE" id="PS50977">
    <property type="entry name" value="HTH_TETR_2"/>
    <property type="match status" value="1"/>
</dbReference>
<dbReference type="STRING" id="446470.Snas_3411"/>
<keyword evidence="3" id="KW-0804">Transcription</keyword>
<dbReference type="InterPro" id="IPR036271">
    <property type="entry name" value="Tet_transcr_reg_TetR-rel_C_sf"/>
</dbReference>
<dbReference type="KEGG" id="sna:Snas_3411"/>
<evidence type="ECO:0000313" key="6">
    <source>
        <dbReference type="EMBL" id="ADD43075.1"/>
    </source>
</evidence>
<evidence type="ECO:0000256" key="3">
    <source>
        <dbReference type="ARBA" id="ARBA00023163"/>
    </source>
</evidence>
<dbReference type="InterPro" id="IPR041467">
    <property type="entry name" value="Sco4008_C"/>
</dbReference>
<evidence type="ECO:0000259" key="5">
    <source>
        <dbReference type="PROSITE" id="PS50977"/>
    </source>
</evidence>
<dbReference type="PANTHER" id="PTHR30055:SF234">
    <property type="entry name" value="HTH-TYPE TRANSCRIPTIONAL REGULATOR BETI"/>
    <property type="match status" value="1"/>
</dbReference>
<dbReference type="EMBL" id="CP001778">
    <property type="protein sequence ID" value="ADD43075.1"/>
    <property type="molecule type" value="Genomic_DNA"/>
</dbReference>
<dbReference type="RefSeq" id="WP_013018646.1">
    <property type="nucleotide sequence ID" value="NC_013947.1"/>
</dbReference>
<dbReference type="Gene3D" id="1.10.357.10">
    <property type="entry name" value="Tetracycline Repressor, domain 2"/>
    <property type="match status" value="1"/>
</dbReference>
<dbReference type="Proteomes" id="UP000000844">
    <property type="component" value="Chromosome"/>
</dbReference>
<proteinExistence type="predicted"/>
<dbReference type="GO" id="GO:0000976">
    <property type="term" value="F:transcription cis-regulatory region binding"/>
    <property type="evidence" value="ECO:0007669"/>
    <property type="project" value="TreeGrafter"/>
</dbReference>
<dbReference type="InterPro" id="IPR009057">
    <property type="entry name" value="Homeodomain-like_sf"/>
</dbReference>
<dbReference type="GO" id="GO:0003700">
    <property type="term" value="F:DNA-binding transcription factor activity"/>
    <property type="evidence" value="ECO:0007669"/>
    <property type="project" value="TreeGrafter"/>
</dbReference>
<dbReference type="AlphaFoldDB" id="D3PVG1"/>
<sequence>MATSDTGDKRNATQTRQRILDAALDEFSAKGYSGARTAGIAKRAGVNVQLISYYFGGKEGLLDALRETWRERRSSLEDSSAESSFLDGFRAALDVTLRDPRRARLVVWQALGDYPGDTGPLVAEWERVAASAVEQTRARQSEGQIGSETSPEFVALLQFLLAFAPVAIPQAVQGIYGVDPLSAEYRERVSRQLARLLGADDDGETT</sequence>
<dbReference type="SUPFAM" id="SSF46689">
    <property type="entry name" value="Homeodomain-like"/>
    <property type="match status" value="1"/>
</dbReference>
<dbReference type="eggNOG" id="COG1309">
    <property type="taxonomic scope" value="Bacteria"/>
</dbReference>
<protein>
    <submittedName>
        <fullName evidence="6">Transcriptional regulator, TetR family</fullName>
    </submittedName>
</protein>
<dbReference type="InterPro" id="IPR050109">
    <property type="entry name" value="HTH-type_TetR-like_transc_reg"/>
</dbReference>
<organism evidence="6 7">
    <name type="scientific">Stackebrandtia nassauensis (strain DSM 44728 / CIP 108903 / NRRL B-16338 / NBRC 102104 / LLR-40K-21)</name>
    <dbReference type="NCBI Taxonomy" id="446470"/>
    <lineage>
        <taxon>Bacteria</taxon>
        <taxon>Bacillati</taxon>
        <taxon>Actinomycetota</taxon>
        <taxon>Actinomycetes</taxon>
        <taxon>Glycomycetales</taxon>
        <taxon>Glycomycetaceae</taxon>
        <taxon>Stackebrandtia</taxon>
    </lineage>
</organism>